<accession>A0A511W2K7</accession>
<organism evidence="1 2">
    <name type="scientific">Alkalibacillus haloalkaliphilus</name>
    <dbReference type="NCBI Taxonomy" id="94136"/>
    <lineage>
        <taxon>Bacteria</taxon>
        <taxon>Bacillati</taxon>
        <taxon>Bacillota</taxon>
        <taxon>Bacilli</taxon>
        <taxon>Bacillales</taxon>
        <taxon>Bacillaceae</taxon>
        <taxon>Alkalibacillus</taxon>
    </lineage>
</organism>
<evidence type="ECO:0000313" key="1">
    <source>
        <dbReference type="EMBL" id="GEN44608.1"/>
    </source>
</evidence>
<gene>
    <name evidence="1" type="ORF">AHA02nite_03840</name>
</gene>
<evidence type="ECO:0008006" key="3">
    <source>
        <dbReference type="Google" id="ProtNLM"/>
    </source>
</evidence>
<comment type="caution">
    <text evidence="1">The sequence shown here is derived from an EMBL/GenBank/DDBJ whole genome shotgun (WGS) entry which is preliminary data.</text>
</comment>
<reference evidence="1 2" key="1">
    <citation type="submission" date="2019-07" db="EMBL/GenBank/DDBJ databases">
        <title>Whole genome shotgun sequence of Alkalibacillus haloalkaliphilus NBRC 103110.</title>
        <authorList>
            <person name="Hosoyama A."/>
            <person name="Uohara A."/>
            <person name="Ohji S."/>
            <person name="Ichikawa N."/>
        </authorList>
    </citation>
    <scope>NUCLEOTIDE SEQUENCE [LARGE SCALE GENOMIC DNA]</scope>
    <source>
        <strain evidence="1 2">NBRC 103110</strain>
    </source>
</reference>
<dbReference type="AlphaFoldDB" id="A0A511W2K7"/>
<dbReference type="EMBL" id="BJYA01000001">
    <property type="protein sequence ID" value="GEN44608.1"/>
    <property type="molecule type" value="Genomic_DNA"/>
</dbReference>
<evidence type="ECO:0000313" key="2">
    <source>
        <dbReference type="Proteomes" id="UP000321440"/>
    </source>
</evidence>
<dbReference type="OrthoDB" id="1675670at2"/>
<dbReference type="InterPro" id="IPR012347">
    <property type="entry name" value="Ferritin-like"/>
</dbReference>
<dbReference type="InterPro" id="IPR021617">
    <property type="entry name" value="DUF3231"/>
</dbReference>
<dbReference type="Gene3D" id="1.20.1260.10">
    <property type="match status" value="2"/>
</dbReference>
<dbReference type="RefSeq" id="WP_146813823.1">
    <property type="nucleotide sequence ID" value="NZ_BJYA01000001.1"/>
</dbReference>
<name>A0A511W2K7_9BACI</name>
<keyword evidence="2" id="KW-1185">Reference proteome</keyword>
<proteinExistence type="predicted"/>
<dbReference type="Proteomes" id="UP000321440">
    <property type="component" value="Unassembled WGS sequence"/>
</dbReference>
<sequence length="330" mass="37480">MPQTPGLVSSEIGTLWMTYQQKTMSLRMLEYFIKKADDQEAKAIMVNIYEQMEPYAEKIVTIFQEENLPIPTGFTGVDVNEDVPKLYDNGFDIMFLRLIKEISTGMHTLNLSMSYREDITQFYRELSVITQQCYDDCTQYLLKKGLIAKSPYVAVEKTVEYVSNTNYLSGLNPFSDKRPLSTVELAHLYHGIESNKMGLQMIKGFAQCAEEQEVRKYFDKGVKLAKNIVDDLSKFLEDGYIQVPGTEGGNVTTSSVAPFSDKLMLYCVNLFCGFSIGGSSLGTSFSLRNDIPTRMSILMKDIFSYAHEGAKILIKYGWMEESPQSFKKNQ</sequence>
<protein>
    <recommendedName>
        <fullName evidence="3">DUF3231 family protein</fullName>
    </recommendedName>
</protein>
<dbReference type="Pfam" id="PF11553">
    <property type="entry name" value="DUF3231"/>
    <property type="match status" value="2"/>
</dbReference>